<protein>
    <submittedName>
        <fullName evidence="1">Uncharacterized protein</fullName>
    </submittedName>
</protein>
<name>A0A7J6DC67_9TELE</name>
<keyword evidence="2" id="KW-1185">Reference proteome</keyword>
<comment type="caution">
    <text evidence="1">The sequence shown here is derived from an EMBL/GenBank/DDBJ whole genome shotgun (WGS) entry which is preliminary data.</text>
</comment>
<proteinExistence type="predicted"/>
<sequence>MRSALGRTTITLQPVSFKKLKEERWLIALSRTAQFSAGRLDLYIYRKRLNKVSVKSPSDSRYKHEFKPRRTKR</sequence>
<evidence type="ECO:0000313" key="2">
    <source>
        <dbReference type="Proteomes" id="UP000579812"/>
    </source>
</evidence>
<evidence type="ECO:0000313" key="1">
    <source>
        <dbReference type="EMBL" id="KAF4116907.1"/>
    </source>
</evidence>
<gene>
    <name evidence="1" type="ORF">G5714_001460</name>
</gene>
<dbReference type="Proteomes" id="UP000579812">
    <property type="component" value="Unassembled WGS sequence"/>
</dbReference>
<reference evidence="1 2" key="1">
    <citation type="submission" date="2020-04" db="EMBL/GenBank/DDBJ databases">
        <title>Chromosome-level genome assembly of a cyprinid fish Onychostoma macrolepis by integration of Nanopore Sequencing, Bionano and Hi-C technology.</title>
        <authorList>
            <person name="Wang D."/>
        </authorList>
    </citation>
    <scope>NUCLEOTIDE SEQUENCE [LARGE SCALE GENOMIC DNA]</scope>
    <source>
        <strain evidence="1">SWU-2019</strain>
        <tissue evidence="1">Muscle</tissue>
    </source>
</reference>
<organism evidence="1 2">
    <name type="scientific">Onychostoma macrolepis</name>
    <dbReference type="NCBI Taxonomy" id="369639"/>
    <lineage>
        <taxon>Eukaryota</taxon>
        <taxon>Metazoa</taxon>
        <taxon>Chordata</taxon>
        <taxon>Craniata</taxon>
        <taxon>Vertebrata</taxon>
        <taxon>Euteleostomi</taxon>
        <taxon>Actinopterygii</taxon>
        <taxon>Neopterygii</taxon>
        <taxon>Teleostei</taxon>
        <taxon>Ostariophysi</taxon>
        <taxon>Cypriniformes</taxon>
        <taxon>Cyprinidae</taxon>
        <taxon>Acrossocheilinae</taxon>
        <taxon>Onychostoma</taxon>
    </lineage>
</organism>
<dbReference type="EMBL" id="JAAMOB010000002">
    <property type="protein sequence ID" value="KAF4116907.1"/>
    <property type="molecule type" value="Genomic_DNA"/>
</dbReference>
<dbReference type="AlphaFoldDB" id="A0A7J6DC67"/>
<accession>A0A7J6DC67</accession>